<dbReference type="Proteomes" id="UP001198200">
    <property type="component" value="Unassembled WGS sequence"/>
</dbReference>
<dbReference type="InterPro" id="IPR053154">
    <property type="entry name" value="c-di-AMP_regulator"/>
</dbReference>
<organism evidence="2 3">
    <name type="scientific">Anthropogastromicrobium aceti</name>
    <dbReference type="NCBI Taxonomy" id="2981768"/>
    <lineage>
        <taxon>Bacteria</taxon>
        <taxon>Bacillati</taxon>
        <taxon>Bacillota</taxon>
        <taxon>Clostridia</taxon>
        <taxon>Lachnospirales</taxon>
        <taxon>Lachnospiraceae</taxon>
        <taxon>Anthropogastromicrobium</taxon>
    </lineage>
</organism>
<dbReference type="PANTHER" id="PTHR37804:SF1">
    <property type="entry name" value="CDAA REGULATORY PROTEIN CDAR"/>
    <property type="match status" value="1"/>
</dbReference>
<gene>
    <name evidence="2" type="ORF">LKD48_07275</name>
</gene>
<proteinExistence type="predicted"/>
<dbReference type="Gene3D" id="2.170.120.30">
    <property type="match status" value="1"/>
</dbReference>
<name>A0AAE3JC33_9FIRM</name>
<dbReference type="PANTHER" id="PTHR37804">
    <property type="entry name" value="CDAA REGULATORY PROTEIN CDAR"/>
    <property type="match status" value="1"/>
</dbReference>
<dbReference type="Gene3D" id="2.170.120.40">
    <property type="entry name" value="YbbR-like domain"/>
    <property type="match status" value="2"/>
</dbReference>
<feature type="compositionally biased region" description="Low complexity" evidence="1">
    <location>
        <begin position="433"/>
        <end position="473"/>
    </location>
</feature>
<reference evidence="2 3" key="1">
    <citation type="submission" date="2021-10" db="EMBL/GenBank/DDBJ databases">
        <title>Anaerobic single-cell dispensing facilitates the cultivation of human gut bacteria.</title>
        <authorList>
            <person name="Afrizal A."/>
        </authorList>
    </citation>
    <scope>NUCLEOTIDE SEQUENCE [LARGE SCALE GENOMIC DNA]</scope>
    <source>
        <strain evidence="2 3">CLA-AA-H224</strain>
    </source>
</reference>
<accession>A0AAE3JC33</accession>
<sequence>MKNKGQNQKLFLKNFPLKLLGFVLAVLLWLVLNNTQDPVITSSVSVPITYEEGGLAEKNMVAISKPNAITIPVKLHRSRLRYLSADDFTVKADLTEVIGDVKEAPEASKISIEITKASSATYIQSWEYPQSQGYVKVVLDTLKSATYLVQFNTTKELPEGYQVGTLSSDPSRVTVSGPTSAFSNLAAVKANVDLSAITDGGSVTAPLALYDGNNRTLSGSGLTISQSTVEVTVSLNQAKEISISIAGSSGTPADGYVVSKVDYSPKLLTISGSKNALANISTVSIPSRELDITGASSNKTFDIAIEQYLPEGITLSEGQSGTISVTIELEQLQTESFQIDASQFQLVNTKPEYEYELIDPVLTLTLQALQADLDSFNPETLQGTIDVGGLEAGEYINVPVTLTLDSAYTMTRDLIVSVRIIDKTAQTEEVQETESTTVTQSTSVTNTQETSEASSQTATETTQESTSQETAAQ</sequence>
<dbReference type="RefSeq" id="WP_308731602.1">
    <property type="nucleotide sequence ID" value="NZ_JAJEQN010000014.1"/>
</dbReference>
<evidence type="ECO:0008006" key="4">
    <source>
        <dbReference type="Google" id="ProtNLM"/>
    </source>
</evidence>
<evidence type="ECO:0000313" key="2">
    <source>
        <dbReference type="EMBL" id="MCC2221439.1"/>
    </source>
</evidence>
<evidence type="ECO:0000256" key="1">
    <source>
        <dbReference type="SAM" id="MobiDB-lite"/>
    </source>
</evidence>
<dbReference type="InterPro" id="IPR012505">
    <property type="entry name" value="YbbR"/>
</dbReference>
<keyword evidence="3" id="KW-1185">Reference proteome</keyword>
<feature type="region of interest" description="Disordered" evidence="1">
    <location>
        <begin position="427"/>
        <end position="473"/>
    </location>
</feature>
<comment type="caution">
    <text evidence="2">The sequence shown here is derived from an EMBL/GenBank/DDBJ whole genome shotgun (WGS) entry which is preliminary data.</text>
</comment>
<protein>
    <recommendedName>
        <fullName evidence="4">YbbR domain-containing protein</fullName>
    </recommendedName>
</protein>
<dbReference type="AlphaFoldDB" id="A0AAE3JC33"/>
<dbReference type="EMBL" id="JAJEQN010000014">
    <property type="protein sequence ID" value="MCC2221439.1"/>
    <property type="molecule type" value="Genomic_DNA"/>
</dbReference>
<dbReference type="Pfam" id="PF07949">
    <property type="entry name" value="YbbR"/>
    <property type="match status" value="2"/>
</dbReference>
<evidence type="ECO:0000313" key="3">
    <source>
        <dbReference type="Proteomes" id="UP001198200"/>
    </source>
</evidence>